<dbReference type="Gene3D" id="3.30.2350.10">
    <property type="entry name" value="Pseudouridine synthase"/>
    <property type="match status" value="1"/>
</dbReference>
<dbReference type="SUPFAM" id="SSF88697">
    <property type="entry name" value="PUA domain-like"/>
    <property type="match status" value="1"/>
</dbReference>
<dbReference type="InterPro" id="IPR002501">
    <property type="entry name" value="PsdUridine_synth_N"/>
</dbReference>
<comment type="similarity">
    <text evidence="2 5">Belongs to the pseudouridine synthase TruB family. Type 1 subfamily.</text>
</comment>
<evidence type="ECO:0000313" key="9">
    <source>
        <dbReference type="EMBL" id="SDB91289.1"/>
    </source>
</evidence>
<keyword evidence="4 5" id="KW-0413">Isomerase</keyword>
<dbReference type="EC" id="5.4.99.25" evidence="5"/>
<dbReference type="NCBIfam" id="TIGR00431">
    <property type="entry name" value="TruB"/>
    <property type="match status" value="1"/>
</dbReference>
<dbReference type="Pfam" id="PF01509">
    <property type="entry name" value="TruB_N"/>
    <property type="match status" value="1"/>
</dbReference>
<feature type="domain" description="tRNA pseudouridine synthase II TruB subfamily 2 C-terminal" evidence="7">
    <location>
        <begin position="246"/>
        <end position="301"/>
    </location>
</feature>
<dbReference type="InterPro" id="IPR036974">
    <property type="entry name" value="PUA_sf"/>
</dbReference>
<dbReference type="PANTHER" id="PTHR13767:SF2">
    <property type="entry name" value="PSEUDOURIDYLATE SYNTHASE TRUB1"/>
    <property type="match status" value="1"/>
</dbReference>
<name>A0A1G6HAG9_9ACTN</name>
<evidence type="ECO:0000256" key="3">
    <source>
        <dbReference type="ARBA" id="ARBA00022694"/>
    </source>
</evidence>
<evidence type="ECO:0000256" key="5">
    <source>
        <dbReference type="HAMAP-Rule" id="MF_01080"/>
    </source>
</evidence>
<evidence type="ECO:0000259" key="6">
    <source>
        <dbReference type="Pfam" id="PF01509"/>
    </source>
</evidence>
<feature type="active site" description="Nucleophile" evidence="5">
    <location>
        <position position="46"/>
    </location>
</feature>
<dbReference type="PANTHER" id="PTHR13767">
    <property type="entry name" value="TRNA-PSEUDOURIDINE SYNTHASE"/>
    <property type="match status" value="1"/>
</dbReference>
<gene>
    <name evidence="5" type="primary">truB</name>
    <name evidence="9" type="ORF">GA0111570_10847</name>
</gene>
<feature type="domain" description="tRNA pseudouridylate synthase B C-terminal" evidence="8">
    <location>
        <begin position="188"/>
        <end position="218"/>
    </location>
</feature>
<evidence type="ECO:0000259" key="7">
    <source>
        <dbReference type="Pfam" id="PF09142"/>
    </source>
</evidence>
<dbReference type="InterPro" id="IPR015225">
    <property type="entry name" value="tRNA_psdUridine_synth_fam2_C"/>
</dbReference>
<dbReference type="GO" id="GO:0160148">
    <property type="term" value="F:tRNA pseudouridine(55) synthase activity"/>
    <property type="evidence" value="ECO:0007669"/>
    <property type="project" value="UniProtKB-EC"/>
</dbReference>
<dbReference type="InterPro" id="IPR032819">
    <property type="entry name" value="TruB_C"/>
</dbReference>
<dbReference type="HAMAP" id="MF_01080">
    <property type="entry name" value="TruB_bact"/>
    <property type="match status" value="1"/>
</dbReference>
<evidence type="ECO:0000256" key="4">
    <source>
        <dbReference type="ARBA" id="ARBA00023235"/>
    </source>
</evidence>
<evidence type="ECO:0000259" key="8">
    <source>
        <dbReference type="Pfam" id="PF16198"/>
    </source>
</evidence>
<comment type="function">
    <text evidence="5">Responsible for synthesis of pseudouridine from uracil-55 in the psi GC loop of transfer RNAs.</text>
</comment>
<dbReference type="Pfam" id="PF16198">
    <property type="entry name" value="TruB_C_2"/>
    <property type="match status" value="1"/>
</dbReference>
<dbReference type="InterPro" id="IPR014780">
    <property type="entry name" value="tRNA_psdUridine_synth_TruB"/>
</dbReference>
<dbReference type="AlphaFoldDB" id="A0A1G6HAG9"/>
<dbReference type="EMBL" id="FMYF01000008">
    <property type="protein sequence ID" value="SDB91289.1"/>
    <property type="molecule type" value="Genomic_DNA"/>
</dbReference>
<evidence type="ECO:0000313" key="10">
    <source>
        <dbReference type="Proteomes" id="UP000199086"/>
    </source>
</evidence>
<dbReference type="GO" id="GO:1990481">
    <property type="term" value="P:mRNA pseudouridine synthesis"/>
    <property type="evidence" value="ECO:0007669"/>
    <property type="project" value="TreeGrafter"/>
</dbReference>
<organism evidence="9 10">
    <name type="scientific">Raineyella antarctica</name>
    <dbReference type="NCBI Taxonomy" id="1577474"/>
    <lineage>
        <taxon>Bacteria</taxon>
        <taxon>Bacillati</taxon>
        <taxon>Actinomycetota</taxon>
        <taxon>Actinomycetes</taxon>
        <taxon>Propionibacteriales</taxon>
        <taxon>Propionibacteriaceae</taxon>
        <taxon>Raineyella</taxon>
    </lineage>
</organism>
<dbReference type="Pfam" id="PF09142">
    <property type="entry name" value="TruB_C"/>
    <property type="match status" value="1"/>
</dbReference>
<evidence type="ECO:0000256" key="1">
    <source>
        <dbReference type="ARBA" id="ARBA00000385"/>
    </source>
</evidence>
<dbReference type="GO" id="GO:0031119">
    <property type="term" value="P:tRNA pseudouridine synthesis"/>
    <property type="evidence" value="ECO:0007669"/>
    <property type="project" value="UniProtKB-UniRule"/>
</dbReference>
<dbReference type="CDD" id="cd02573">
    <property type="entry name" value="PseudoU_synth_EcTruB"/>
    <property type="match status" value="1"/>
</dbReference>
<dbReference type="InterPro" id="IPR020103">
    <property type="entry name" value="PsdUridine_synth_cat_dom_sf"/>
</dbReference>
<protein>
    <recommendedName>
        <fullName evidence="5">tRNA pseudouridine synthase B</fullName>
        <ecNumber evidence="5">5.4.99.25</ecNumber>
    </recommendedName>
    <alternativeName>
        <fullName evidence="5">tRNA pseudouridine(55) synthase</fullName>
        <shortName evidence="5">Psi55 synthase</shortName>
    </alternativeName>
    <alternativeName>
        <fullName evidence="5">tRNA pseudouridylate synthase</fullName>
    </alternativeName>
    <alternativeName>
        <fullName evidence="5">tRNA-uridine isomerase</fullName>
    </alternativeName>
</protein>
<dbReference type="Gene3D" id="2.30.130.10">
    <property type="entry name" value="PUA domain"/>
    <property type="match status" value="1"/>
</dbReference>
<reference evidence="9 10" key="1">
    <citation type="submission" date="2016-06" db="EMBL/GenBank/DDBJ databases">
        <authorList>
            <person name="Olsen C.W."/>
            <person name="Carey S."/>
            <person name="Hinshaw L."/>
            <person name="Karasin A.I."/>
        </authorList>
    </citation>
    <scope>NUCLEOTIDE SEQUENCE [LARGE SCALE GENOMIC DNA]</scope>
    <source>
        <strain evidence="9 10">LZ-22</strain>
    </source>
</reference>
<dbReference type="GO" id="GO:0003723">
    <property type="term" value="F:RNA binding"/>
    <property type="evidence" value="ECO:0007669"/>
    <property type="project" value="InterPro"/>
</dbReference>
<evidence type="ECO:0000256" key="2">
    <source>
        <dbReference type="ARBA" id="ARBA00005642"/>
    </source>
</evidence>
<accession>A0A1G6HAG9</accession>
<feature type="domain" description="Pseudouridine synthase II N-terminal" evidence="6">
    <location>
        <begin position="31"/>
        <end position="187"/>
    </location>
</feature>
<dbReference type="STRING" id="1577474.GA0111570_10847"/>
<comment type="catalytic activity">
    <reaction evidence="1 5">
        <text>uridine(55) in tRNA = pseudouridine(55) in tRNA</text>
        <dbReference type="Rhea" id="RHEA:42532"/>
        <dbReference type="Rhea" id="RHEA-COMP:10101"/>
        <dbReference type="Rhea" id="RHEA-COMP:10102"/>
        <dbReference type="ChEBI" id="CHEBI:65314"/>
        <dbReference type="ChEBI" id="CHEBI:65315"/>
        <dbReference type="EC" id="5.4.99.25"/>
    </reaction>
</comment>
<dbReference type="RefSeq" id="WP_281245208.1">
    <property type="nucleotide sequence ID" value="NZ_FMYF01000008.1"/>
</dbReference>
<keyword evidence="3 5" id="KW-0819">tRNA processing</keyword>
<dbReference type="InterPro" id="IPR015947">
    <property type="entry name" value="PUA-like_sf"/>
</dbReference>
<keyword evidence="10" id="KW-1185">Reference proteome</keyword>
<proteinExistence type="inferred from homology"/>
<dbReference type="SUPFAM" id="SSF55120">
    <property type="entry name" value="Pseudouridine synthase"/>
    <property type="match status" value="1"/>
</dbReference>
<dbReference type="Proteomes" id="UP000199086">
    <property type="component" value="Unassembled WGS sequence"/>
</dbReference>
<sequence>MGAPRNQGPSGLVVVDKPAGMTSHDVVSRVRRLVGTRKVGHAGTLDPMATGVLILGVNRATRLLGHLALHDKTYEATIRLGQSTVTDDAEGDVVAAAGAGGLDDEAVAAKVATLTGDIEQRPSAVSAIKVDGQRSYARVRAGEQVELPARPVTVSRFDVLERRDGLVDGVAVVDLDVRVDCTTGTYIRALARDLGQALGTGGHLTALRRTRVGGFDLSVAQRLPGWDEQDATIDVLDIDTAVRSSFPWLELDEAAAREVGYGRRLPGLALPAPLAALYGPDGTFLALYRQDGPDARPEAVFTTG</sequence>